<dbReference type="InterPro" id="IPR029063">
    <property type="entry name" value="SAM-dependent_MTases_sf"/>
</dbReference>
<protein>
    <recommendedName>
        <fullName evidence="3">Methyltransferase domain-containing protein</fullName>
    </recommendedName>
</protein>
<name>A0A517PSF1_9PLAN</name>
<evidence type="ECO:0000313" key="1">
    <source>
        <dbReference type="EMBL" id="QDT22305.1"/>
    </source>
</evidence>
<evidence type="ECO:0000313" key="2">
    <source>
        <dbReference type="Proteomes" id="UP000320421"/>
    </source>
</evidence>
<dbReference type="OrthoDB" id="9792989at2"/>
<reference evidence="1 2" key="1">
    <citation type="submission" date="2019-02" db="EMBL/GenBank/DDBJ databases">
        <title>Deep-cultivation of Planctomycetes and their phenomic and genomic characterization uncovers novel biology.</title>
        <authorList>
            <person name="Wiegand S."/>
            <person name="Jogler M."/>
            <person name="Boedeker C."/>
            <person name="Pinto D."/>
            <person name="Vollmers J."/>
            <person name="Rivas-Marin E."/>
            <person name="Kohn T."/>
            <person name="Peeters S.H."/>
            <person name="Heuer A."/>
            <person name="Rast P."/>
            <person name="Oberbeckmann S."/>
            <person name="Bunk B."/>
            <person name="Jeske O."/>
            <person name="Meyerdierks A."/>
            <person name="Storesund J.E."/>
            <person name="Kallscheuer N."/>
            <person name="Luecker S."/>
            <person name="Lage O.M."/>
            <person name="Pohl T."/>
            <person name="Merkel B.J."/>
            <person name="Hornburger P."/>
            <person name="Mueller R.-W."/>
            <person name="Bruemmer F."/>
            <person name="Labrenz M."/>
            <person name="Spormann A.M."/>
            <person name="Op den Camp H."/>
            <person name="Overmann J."/>
            <person name="Amann R."/>
            <person name="Jetten M.S.M."/>
            <person name="Mascher T."/>
            <person name="Medema M.H."/>
            <person name="Devos D.P."/>
            <person name="Kaster A.-K."/>
            <person name="Ovreas L."/>
            <person name="Rohde M."/>
            <person name="Galperin M.Y."/>
            <person name="Jogler C."/>
        </authorList>
    </citation>
    <scope>NUCLEOTIDE SEQUENCE [LARGE SCALE GENOMIC DNA]</scope>
    <source>
        <strain evidence="1 2">HG66A1</strain>
    </source>
</reference>
<dbReference type="RefSeq" id="WP_145187956.1">
    <property type="nucleotide sequence ID" value="NZ_CP036266.1"/>
</dbReference>
<dbReference type="PANTHER" id="PTHR35276:SF1">
    <property type="entry name" value="TRNA (MNM(5)S(2)U34)-METHYLTRANSFERASE, CHLOROPLASTIC"/>
    <property type="match status" value="1"/>
</dbReference>
<organism evidence="1 2">
    <name type="scientific">Gimesia chilikensis</name>
    <dbReference type="NCBI Taxonomy" id="2605989"/>
    <lineage>
        <taxon>Bacteria</taxon>
        <taxon>Pseudomonadati</taxon>
        <taxon>Planctomycetota</taxon>
        <taxon>Planctomycetia</taxon>
        <taxon>Planctomycetales</taxon>
        <taxon>Planctomycetaceae</taxon>
        <taxon>Gimesia</taxon>
    </lineage>
</organism>
<dbReference type="SUPFAM" id="SSF53335">
    <property type="entry name" value="S-adenosyl-L-methionine-dependent methyltransferases"/>
    <property type="match status" value="1"/>
</dbReference>
<dbReference type="EMBL" id="CP036266">
    <property type="protein sequence ID" value="QDT22305.1"/>
    <property type="molecule type" value="Genomic_DNA"/>
</dbReference>
<dbReference type="InterPro" id="IPR010719">
    <property type="entry name" value="MnmM_MeTrfase"/>
</dbReference>
<dbReference type="AlphaFoldDB" id="A0A517PSF1"/>
<proteinExistence type="predicted"/>
<dbReference type="CDD" id="cd02440">
    <property type="entry name" value="AdoMet_MTases"/>
    <property type="match status" value="1"/>
</dbReference>
<keyword evidence="2" id="KW-1185">Reference proteome</keyword>
<gene>
    <name evidence="1" type="ORF">HG66A1_41120</name>
</gene>
<dbReference type="Gene3D" id="3.40.50.150">
    <property type="entry name" value="Vaccinia Virus protein VP39"/>
    <property type="match status" value="1"/>
</dbReference>
<evidence type="ECO:0008006" key="3">
    <source>
        <dbReference type="Google" id="ProtNLM"/>
    </source>
</evidence>
<accession>A0A517PSF1</accession>
<dbReference type="Proteomes" id="UP000320421">
    <property type="component" value="Chromosome"/>
</dbReference>
<dbReference type="Pfam" id="PF06962">
    <property type="entry name" value="rRNA_methylase"/>
    <property type="match status" value="1"/>
</dbReference>
<dbReference type="PANTHER" id="PTHR35276">
    <property type="entry name" value="S-ADENOSYL-L-METHIONINE-DEPENDENT METHYLTRANSFERASES SUPERFAMILY PROTEIN"/>
    <property type="match status" value="1"/>
</dbReference>
<sequence>MTRLTDQAHARISDILRAGETAIDATAGNGHDTCFLCQTVGPTGHVYAIDIQESALEQTAAQLAEADCFHCELICCDHSLLAEIVPAEHQGATGAIMFNLGYLPGGDHSLITQEATTVKALDAAIDYLRPGGILTILAYPGHPGGEAETGAIVEWMNQLPASEFKTETILARSSAPTAPRLLIVTRQES</sequence>